<gene>
    <name evidence="1" type="ORF">BDM02DRAFT_875687</name>
</gene>
<name>A0ACB6Z576_THEGA</name>
<reference evidence="1" key="2">
    <citation type="journal article" date="2020" name="Nat. Commun.">
        <title>Large-scale genome sequencing of mycorrhizal fungi provides insights into the early evolution of symbiotic traits.</title>
        <authorList>
            <person name="Miyauchi S."/>
            <person name="Kiss E."/>
            <person name="Kuo A."/>
            <person name="Drula E."/>
            <person name="Kohler A."/>
            <person name="Sanchez-Garcia M."/>
            <person name="Morin E."/>
            <person name="Andreopoulos B."/>
            <person name="Barry K.W."/>
            <person name="Bonito G."/>
            <person name="Buee M."/>
            <person name="Carver A."/>
            <person name="Chen C."/>
            <person name="Cichocki N."/>
            <person name="Clum A."/>
            <person name="Culley D."/>
            <person name="Crous P.W."/>
            <person name="Fauchery L."/>
            <person name="Girlanda M."/>
            <person name="Hayes R.D."/>
            <person name="Keri Z."/>
            <person name="LaButti K."/>
            <person name="Lipzen A."/>
            <person name="Lombard V."/>
            <person name="Magnuson J."/>
            <person name="Maillard F."/>
            <person name="Murat C."/>
            <person name="Nolan M."/>
            <person name="Ohm R.A."/>
            <person name="Pangilinan J."/>
            <person name="Pereira M.F."/>
            <person name="Perotto S."/>
            <person name="Peter M."/>
            <person name="Pfister S."/>
            <person name="Riley R."/>
            <person name="Sitrit Y."/>
            <person name="Stielow J.B."/>
            <person name="Szollosi G."/>
            <person name="Zifcakova L."/>
            <person name="Stursova M."/>
            <person name="Spatafora J.W."/>
            <person name="Tedersoo L."/>
            <person name="Vaario L.M."/>
            <person name="Yamada A."/>
            <person name="Yan M."/>
            <person name="Wang P."/>
            <person name="Xu J."/>
            <person name="Bruns T."/>
            <person name="Baldrian P."/>
            <person name="Vilgalys R."/>
            <person name="Dunand C."/>
            <person name="Henrissat B."/>
            <person name="Grigoriev I.V."/>
            <person name="Hibbett D."/>
            <person name="Nagy L.G."/>
            <person name="Martin F.M."/>
        </authorList>
    </citation>
    <scope>NUCLEOTIDE SEQUENCE</scope>
    <source>
        <strain evidence="1">P2</strain>
    </source>
</reference>
<reference evidence="1" key="1">
    <citation type="submission" date="2019-10" db="EMBL/GenBank/DDBJ databases">
        <authorList>
            <consortium name="DOE Joint Genome Institute"/>
            <person name="Kuo A."/>
            <person name="Miyauchi S."/>
            <person name="Kiss E."/>
            <person name="Drula E."/>
            <person name="Kohler A."/>
            <person name="Sanchez-Garcia M."/>
            <person name="Andreopoulos B."/>
            <person name="Barry K.W."/>
            <person name="Bonito G."/>
            <person name="Buee M."/>
            <person name="Carver A."/>
            <person name="Chen C."/>
            <person name="Cichocki N."/>
            <person name="Clum A."/>
            <person name="Culley D."/>
            <person name="Crous P.W."/>
            <person name="Fauchery L."/>
            <person name="Girlanda M."/>
            <person name="Hayes R."/>
            <person name="Keri Z."/>
            <person name="Labutti K."/>
            <person name="Lipzen A."/>
            <person name="Lombard V."/>
            <person name="Magnuson J."/>
            <person name="Maillard F."/>
            <person name="Morin E."/>
            <person name="Murat C."/>
            <person name="Nolan M."/>
            <person name="Ohm R."/>
            <person name="Pangilinan J."/>
            <person name="Pereira M."/>
            <person name="Perotto S."/>
            <person name="Peter M."/>
            <person name="Riley R."/>
            <person name="Sitrit Y."/>
            <person name="Stielow B."/>
            <person name="Szollosi G."/>
            <person name="Zifcakova L."/>
            <person name="Stursova M."/>
            <person name="Spatafora J.W."/>
            <person name="Tedersoo L."/>
            <person name="Vaario L.-M."/>
            <person name="Yamada A."/>
            <person name="Yan M."/>
            <person name="Wang P."/>
            <person name="Xu J."/>
            <person name="Bruns T."/>
            <person name="Baldrian P."/>
            <person name="Vilgalys R."/>
            <person name="Henrissat B."/>
            <person name="Grigoriev I.V."/>
            <person name="Hibbett D."/>
            <person name="Nagy L.G."/>
            <person name="Martin F.M."/>
        </authorList>
    </citation>
    <scope>NUCLEOTIDE SEQUENCE</scope>
    <source>
        <strain evidence="1">P2</strain>
    </source>
</reference>
<protein>
    <submittedName>
        <fullName evidence="1">Uncharacterized protein</fullName>
    </submittedName>
</protein>
<evidence type="ECO:0000313" key="2">
    <source>
        <dbReference type="Proteomes" id="UP000886501"/>
    </source>
</evidence>
<keyword evidence="2" id="KW-1185">Reference proteome</keyword>
<organism evidence="1 2">
    <name type="scientific">Thelephora ganbajun</name>
    <name type="common">Ganba fungus</name>
    <dbReference type="NCBI Taxonomy" id="370292"/>
    <lineage>
        <taxon>Eukaryota</taxon>
        <taxon>Fungi</taxon>
        <taxon>Dikarya</taxon>
        <taxon>Basidiomycota</taxon>
        <taxon>Agaricomycotina</taxon>
        <taxon>Agaricomycetes</taxon>
        <taxon>Thelephorales</taxon>
        <taxon>Thelephoraceae</taxon>
        <taxon>Thelephora</taxon>
    </lineage>
</organism>
<comment type="caution">
    <text evidence="1">The sequence shown here is derived from an EMBL/GenBank/DDBJ whole genome shotgun (WGS) entry which is preliminary data.</text>
</comment>
<accession>A0ACB6Z576</accession>
<sequence length="155" mass="17036">MPTGALLLHQTTNLHLGRSSRVSSTGLKCLIPTLTDTRLPPDTPPTFAAQCSFLTSPRTLSILSLDTESGILVAKVFVFSSFGMAFCGAYIERISQRSTLWRTLQKVKFLDFKPWTRQNLSVPSIRQTRTSPSPTTASNSPPTCGSVEHGHQRMN</sequence>
<evidence type="ECO:0000313" key="1">
    <source>
        <dbReference type="EMBL" id="KAF9644743.1"/>
    </source>
</evidence>
<dbReference type="Proteomes" id="UP000886501">
    <property type="component" value="Unassembled WGS sequence"/>
</dbReference>
<dbReference type="EMBL" id="MU118122">
    <property type="protein sequence ID" value="KAF9644743.1"/>
    <property type="molecule type" value="Genomic_DNA"/>
</dbReference>
<proteinExistence type="predicted"/>